<dbReference type="EMBL" id="JPZO01000065">
    <property type="protein sequence ID" value="KFZ32344.1"/>
    <property type="molecule type" value="Genomic_DNA"/>
</dbReference>
<name>A0A094J2U8_9BACL</name>
<gene>
    <name evidence="1" type="ORF">JS44_10500</name>
</gene>
<protein>
    <submittedName>
        <fullName evidence="1">Uncharacterized protein</fullName>
    </submittedName>
</protein>
<reference evidence="1" key="1">
    <citation type="submission" date="2014-08" db="EMBL/GenBank/DDBJ databases">
        <title>Fullgenome sequencing of Anoxybacillus sp.25 isolate from Garga hot-spring Russia.</title>
        <authorList>
            <person name="Rozanov A.S."/>
            <person name="Kotenko A.V."/>
            <person name="Malup T.K."/>
            <person name="Peltek S.E."/>
        </authorList>
    </citation>
    <scope>NUCLEOTIDE SEQUENCE [LARGE SCALE GENOMIC DNA]</scope>
    <source>
        <strain evidence="1">25</strain>
    </source>
</reference>
<dbReference type="NCBIfam" id="TIGR02605">
    <property type="entry name" value="CxxC_CxxC_SSSS"/>
    <property type="match status" value="1"/>
</dbReference>
<dbReference type="InterPro" id="IPR013429">
    <property type="entry name" value="Regulatory_FmdB_Zinc_ribbon"/>
</dbReference>
<sequence>MKIAVHVYECKSCEVVFAVSQDFEEQHLVKCPVCKTDKALQDVSAGELRVQREQTLFVVPEGQTNIYEFLR</sequence>
<comment type="caution">
    <text evidence="1">The sequence shown here is derived from an EMBL/GenBank/DDBJ whole genome shotgun (WGS) entry which is preliminary data.</text>
</comment>
<organism evidence="1">
    <name type="scientific">Anoxybacillus flavithermus</name>
    <dbReference type="NCBI Taxonomy" id="33934"/>
    <lineage>
        <taxon>Bacteria</taxon>
        <taxon>Bacillati</taxon>
        <taxon>Bacillota</taxon>
        <taxon>Bacilli</taxon>
        <taxon>Bacillales</taxon>
        <taxon>Anoxybacillaceae</taxon>
        <taxon>Anoxybacillus</taxon>
    </lineage>
</organism>
<dbReference type="AlphaFoldDB" id="A0A094J2U8"/>
<accession>A0A094J2U8</accession>
<proteinExistence type="predicted"/>
<evidence type="ECO:0000313" key="1">
    <source>
        <dbReference type="EMBL" id="KFZ32344.1"/>
    </source>
</evidence>